<dbReference type="Proteomes" id="UP000235965">
    <property type="component" value="Unassembled WGS sequence"/>
</dbReference>
<reference evidence="1 2" key="1">
    <citation type="submission" date="2017-12" db="EMBL/GenBank/DDBJ databases">
        <title>Hemimetabolous genomes reveal molecular basis of termite eusociality.</title>
        <authorList>
            <person name="Harrison M.C."/>
            <person name="Jongepier E."/>
            <person name="Robertson H.M."/>
            <person name="Arning N."/>
            <person name="Bitard-Feildel T."/>
            <person name="Chao H."/>
            <person name="Childers C.P."/>
            <person name="Dinh H."/>
            <person name="Doddapaneni H."/>
            <person name="Dugan S."/>
            <person name="Gowin J."/>
            <person name="Greiner C."/>
            <person name="Han Y."/>
            <person name="Hu H."/>
            <person name="Hughes D.S.T."/>
            <person name="Huylmans A.-K."/>
            <person name="Kemena C."/>
            <person name="Kremer L.P.M."/>
            <person name="Lee S.L."/>
            <person name="Lopez-Ezquerra A."/>
            <person name="Mallet L."/>
            <person name="Monroy-Kuhn J.M."/>
            <person name="Moser A."/>
            <person name="Murali S.C."/>
            <person name="Muzny D.M."/>
            <person name="Otani S."/>
            <person name="Piulachs M.-D."/>
            <person name="Poelchau M."/>
            <person name="Qu J."/>
            <person name="Schaub F."/>
            <person name="Wada-Katsumata A."/>
            <person name="Worley K.C."/>
            <person name="Xie Q."/>
            <person name="Ylla G."/>
            <person name="Poulsen M."/>
            <person name="Gibbs R.A."/>
            <person name="Schal C."/>
            <person name="Richards S."/>
            <person name="Belles X."/>
            <person name="Korb J."/>
            <person name="Bornberg-Bauer E."/>
        </authorList>
    </citation>
    <scope>NUCLEOTIDE SEQUENCE [LARGE SCALE GENOMIC DNA]</scope>
    <source>
        <tissue evidence="1">Whole body</tissue>
    </source>
</reference>
<dbReference type="Gene3D" id="3.60.10.10">
    <property type="entry name" value="Endonuclease/exonuclease/phosphatase"/>
    <property type="match status" value="1"/>
</dbReference>
<evidence type="ECO:0000313" key="1">
    <source>
        <dbReference type="EMBL" id="PNF19397.1"/>
    </source>
</evidence>
<gene>
    <name evidence="1" type="ORF">B7P43_G03619</name>
</gene>
<name>A0A2J7PST5_9NEOP</name>
<evidence type="ECO:0000313" key="2">
    <source>
        <dbReference type="Proteomes" id="UP000235965"/>
    </source>
</evidence>
<dbReference type="InterPro" id="IPR036691">
    <property type="entry name" value="Endo/exonu/phosph_ase_sf"/>
</dbReference>
<protein>
    <recommendedName>
        <fullName evidence="3">Endonuclease/exonuclease/phosphatase domain-containing protein</fullName>
    </recommendedName>
</protein>
<accession>A0A2J7PST5</accession>
<comment type="caution">
    <text evidence="1">The sequence shown here is derived from an EMBL/GenBank/DDBJ whole genome shotgun (WGS) entry which is preliminary data.</text>
</comment>
<dbReference type="SUPFAM" id="SSF56219">
    <property type="entry name" value="DNase I-like"/>
    <property type="match status" value="1"/>
</dbReference>
<proteinExistence type="predicted"/>
<organism evidence="1 2">
    <name type="scientific">Cryptotermes secundus</name>
    <dbReference type="NCBI Taxonomy" id="105785"/>
    <lineage>
        <taxon>Eukaryota</taxon>
        <taxon>Metazoa</taxon>
        <taxon>Ecdysozoa</taxon>
        <taxon>Arthropoda</taxon>
        <taxon>Hexapoda</taxon>
        <taxon>Insecta</taxon>
        <taxon>Pterygota</taxon>
        <taxon>Neoptera</taxon>
        <taxon>Polyneoptera</taxon>
        <taxon>Dictyoptera</taxon>
        <taxon>Blattodea</taxon>
        <taxon>Blattoidea</taxon>
        <taxon>Termitoidae</taxon>
        <taxon>Kalotermitidae</taxon>
        <taxon>Cryptotermitinae</taxon>
        <taxon>Cryptotermes</taxon>
    </lineage>
</organism>
<dbReference type="InParanoid" id="A0A2J7PST5"/>
<dbReference type="EMBL" id="NEVH01021922">
    <property type="protein sequence ID" value="PNF19397.1"/>
    <property type="molecule type" value="Genomic_DNA"/>
</dbReference>
<dbReference type="AlphaFoldDB" id="A0A2J7PST5"/>
<sequence length="387" mass="45211">MFFLPNMLKKSNKRLSPFSHSWYKSDLPFRGHLENIESDNRENLDYRAQYIKNFVFTWKLQHFMGNSHDIKNDQFNCDDEQDTEDVKHVSFLFVIEDEIVGVPGINLVRKNLVAQIHDGAVVMAVPVFDKFVTGCWSSVSPTIYIYTERSAELVSQLKTALICFFKSVFNTKKEKFDFSFYLKVFSGVHDEHKNLSKIIQTNINDVSYCSKKWNTMTGQLTNQFFRILRLKFVSTELSIIYVSKKFYKVHAPTEDKIDDIKDRFYEELEHVFDKFPKYPTKILLGDFNAKAGREDIFKPTTEKESLHEISNDNGVRVVNFVTSKNLTVKSTMFPHHNIHKFTWISPDGKIHSQIDHILIDRRRQSSICDVQSLRAANCDTDHYLVVV</sequence>
<keyword evidence="2" id="KW-1185">Reference proteome</keyword>
<evidence type="ECO:0008006" key="3">
    <source>
        <dbReference type="Google" id="ProtNLM"/>
    </source>
</evidence>
<dbReference type="STRING" id="105785.A0A2J7PST5"/>